<dbReference type="Gene3D" id="3.30.457.10">
    <property type="entry name" value="Copper amine oxidase-like, N-terminal domain"/>
    <property type="match status" value="1"/>
</dbReference>
<dbReference type="InterPro" id="IPR012854">
    <property type="entry name" value="Cu_amine_oxidase-like_N"/>
</dbReference>
<accession>A0A398CTD7</accession>
<organism evidence="2 3">
    <name type="scientific">Cohnella faecalis</name>
    <dbReference type="NCBI Taxonomy" id="2315694"/>
    <lineage>
        <taxon>Bacteria</taxon>
        <taxon>Bacillati</taxon>
        <taxon>Bacillota</taxon>
        <taxon>Bacilli</taxon>
        <taxon>Bacillales</taxon>
        <taxon>Paenibacillaceae</taxon>
        <taxon>Cohnella</taxon>
    </lineage>
</organism>
<dbReference type="SUPFAM" id="SSF55383">
    <property type="entry name" value="Copper amine oxidase, domain N"/>
    <property type="match status" value="1"/>
</dbReference>
<reference evidence="2 3" key="1">
    <citation type="submission" date="2018-09" db="EMBL/GenBank/DDBJ databases">
        <title>Cohnella cavernae sp. nov., isolated from a karst cave.</title>
        <authorList>
            <person name="Zhu H."/>
        </authorList>
    </citation>
    <scope>NUCLEOTIDE SEQUENCE [LARGE SCALE GENOMIC DNA]</scope>
    <source>
        <strain evidence="2 3">K2E09-144</strain>
    </source>
</reference>
<feature type="domain" description="Copper amine oxidase-like N-terminal" evidence="1">
    <location>
        <begin position="57"/>
        <end position="163"/>
    </location>
</feature>
<evidence type="ECO:0000313" key="2">
    <source>
        <dbReference type="EMBL" id="RIE02224.1"/>
    </source>
</evidence>
<name>A0A398CTD7_9BACL</name>
<dbReference type="AlphaFoldDB" id="A0A398CTD7"/>
<comment type="caution">
    <text evidence="2">The sequence shown here is derived from an EMBL/GenBank/DDBJ whole genome shotgun (WGS) entry which is preliminary data.</text>
</comment>
<evidence type="ECO:0000259" key="1">
    <source>
        <dbReference type="Pfam" id="PF07833"/>
    </source>
</evidence>
<proteinExistence type="predicted"/>
<dbReference type="EMBL" id="QXJM01000039">
    <property type="protein sequence ID" value="RIE02224.1"/>
    <property type="molecule type" value="Genomic_DNA"/>
</dbReference>
<sequence length="421" mass="46443">MKYSRLGSADFHHRITGVDDRMKRLMLFVFAAVLAFGLTGTASAAGSAKPATATVLLNGKEVAFSAAPIVIKGKTYVEFRALFNALGYEIDYEAKTKTIKASTEGHKIEMSTGGDVAFVNGKTVASSGEIKVINSRTMIGVRFIAALTDKKVDWDGVTRKVIITNWGPTEEEKRAILGVFDKFRLIEAADDLEGFVQLFADDSGVDIKALLPNWERTKTQTTFKELLITDFSGDEAVVKVTDETVKVSGAFFPEYSSVYNATLRKSSSGEWGIYNIEVLKADILSVDKLFAQEISFPEADKAAIGALFDAQTKAIYEKKMDDFMATVTTKDDAEAEELKQQMQWFFDSFDIKRTIEKWAVVDSEENDQAIVVISALMEVNLNGIHFKVRTVFSDGVVKKGGKWTFSNTGSDSVPYLSEDVQ</sequence>
<keyword evidence="3" id="KW-1185">Reference proteome</keyword>
<evidence type="ECO:0000313" key="3">
    <source>
        <dbReference type="Proteomes" id="UP000266340"/>
    </source>
</evidence>
<dbReference type="Pfam" id="PF07833">
    <property type="entry name" value="Cu_amine_oxidN1"/>
    <property type="match status" value="1"/>
</dbReference>
<protein>
    <submittedName>
        <fullName evidence="2">Copper amine oxidase N-terminal domain-containing protein</fullName>
    </submittedName>
</protein>
<gene>
    <name evidence="2" type="ORF">D3H35_15930</name>
</gene>
<dbReference type="Proteomes" id="UP000266340">
    <property type="component" value="Unassembled WGS sequence"/>
</dbReference>
<dbReference type="InterPro" id="IPR036582">
    <property type="entry name" value="Mao_N_sf"/>
</dbReference>